<sequence length="139" mass="15309">MDVYQITQQVIDPSALLQALEDPGAGAQVLFLGTVRNEFEGRASQGLFYDVYPQMAEAQIRKIGEELKEEFSVRHIVIVHRIGSLPVGTISVAVAVSAAHRDAAFAAARAGIDRVKERVPIWKKEHWADGSSAWHDDKS</sequence>
<dbReference type="SUPFAM" id="SSF54690">
    <property type="entry name" value="Molybdopterin synthase subunit MoaE"/>
    <property type="match status" value="1"/>
</dbReference>
<evidence type="ECO:0000313" key="2">
    <source>
        <dbReference type="Proteomes" id="UP000325292"/>
    </source>
</evidence>
<proteinExistence type="predicted"/>
<dbReference type="CDD" id="cd00756">
    <property type="entry name" value="MoaE"/>
    <property type="match status" value="1"/>
</dbReference>
<reference evidence="1 2" key="1">
    <citation type="journal article" date="2019" name="Sci. Rep.">
        <title>Sulfobacillus thermotolerans: new insights into resistance and metabolic capacities of acidophilic chemolithotrophs.</title>
        <authorList>
            <person name="Panyushkina A.E."/>
            <person name="Babenko V.V."/>
            <person name="Nikitina A.S."/>
            <person name="Selezneva O.V."/>
            <person name="Tsaplina I.A."/>
            <person name="Letarova M.A."/>
            <person name="Kostryukova E.S."/>
            <person name="Letarov A.V."/>
        </authorList>
    </citation>
    <scope>NUCLEOTIDE SEQUENCE [LARGE SCALE GENOMIC DNA]</scope>
    <source>
        <strain evidence="1 2">Kr1</strain>
    </source>
</reference>
<keyword evidence="2" id="KW-1185">Reference proteome</keyword>
<dbReference type="InterPro" id="IPR036563">
    <property type="entry name" value="MoaE_sf"/>
</dbReference>
<organism evidence="1 2">
    <name type="scientific">Sulfobacillus thermotolerans</name>
    <dbReference type="NCBI Taxonomy" id="338644"/>
    <lineage>
        <taxon>Bacteria</taxon>
        <taxon>Bacillati</taxon>
        <taxon>Bacillota</taxon>
        <taxon>Clostridia</taxon>
        <taxon>Eubacteriales</taxon>
        <taxon>Clostridiales Family XVII. Incertae Sedis</taxon>
        <taxon>Sulfobacillus</taxon>
    </lineage>
</organism>
<dbReference type="PANTHER" id="PTHR23404">
    <property type="entry name" value="MOLYBDOPTERIN SYNTHASE RELATED"/>
    <property type="match status" value="1"/>
</dbReference>
<protein>
    <submittedName>
        <fullName evidence="1">Molybdopterin synthase</fullName>
    </submittedName>
</protein>
<dbReference type="Pfam" id="PF02391">
    <property type="entry name" value="MoaE"/>
    <property type="match status" value="1"/>
</dbReference>
<dbReference type="EMBL" id="CP019454">
    <property type="protein sequence ID" value="AUW93390.1"/>
    <property type="molecule type" value="Genomic_DNA"/>
</dbReference>
<name>A0ABM6RPZ6_9FIRM</name>
<dbReference type="Proteomes" id="UP000325292">
    <property type="component" value="Chromosome"/>
</dbReference>
<evidence type="ECO:0000313" key="1">
    <source>
        <dbReference type="EMBL" id="AUW93390.1"/>
    </source>
</evidence>
<accession>A0ABM6RPZ6</accession>
<gene>
    <name evidence="1" type="ORF">BXT84_05000</name>
</gene>
<dbReference type="Gene3D" id="3.90.1170.40">
    <property type="entry name" value="Molybdopterin biosynthesis MoaE subunit"/>
    <property type="match status" value="1"/>
</dbReference>
<dbReference type="InterPro" id="IPR003448">
    <property type="entry name" value="Mopterin_biosynth_MoaE"/>
</dbReference>